<dbReference type="RefSeq" id="WP_380515378.1">
    <property type="nucleotide sequence ID" value="NZ_JBHEZX010000016.1"/>
</dbReference>
<accession>A0ABV6VIG8</accession>
<feature type="compositionally biased region" description="Low complexity" evidence="6">
    <location>
        <begin position="27"/>
        <end position="42"/>
    </location>
</feature>
<keyword evidence="10" id="KW-1185">Reference proteome</keyword>
<comment type="caution">
    <text evidence="9">The sequence shown here is derived from an EMBL/GenBank/DDBJ whole genome shotgun (WGS) entry which is preliminary data.</text>
</comment>
<feature type="domain" description="RDD" evidence="8">
    <location>
        <begin position="150"/>
        <end position="300"/>
    </location>
</feature>
<protein>
    <submittedName>
        <fullName evidence="9">RDD family protein</fullName>
    </submittedName>
</protein>
<proteinExistence type="predicted"/>
<reference evidence="9 10" key="1">
    <citation type="submission" date="2024-09" db="EMBL/GenBank/DDBJ databases">
        <authorList>
            <person name="Lee S.D."/>
        </authorList>
    </citation>
    <scope>NUCLEOTIDE SEQUENCE [LARGE SCALE GENOMIC DNA]</scope>
    <source>
        <strain evidence="9 10">N1-1</strain>
    </source>
</reference>
<evidence type="ECO:0000256" key="3">
    <source>
        <dbReference type="ARBA" id="ARBA00022692"/>
    </source>
</evidence>
<evidence type="ECO:0000256" key="1">
    <source>
        <dbReference type="ARBA" id="ARBA00004651"/>
    </source>
</evidence>
<evidence type="ECO:0000256" key="6">
    <source>
        <dbReference type="SAM" id="MobiDB-lite"/>
    </source>
</evidence>
<evidence type="ECO:0000256" key="2">
    <source>
        <dbReference type="ARBA" id="ARBA00022475"/>
    </source>
</evidence>
<sequence>MTSAPSSSPHRPGPIDLLALAEAEVEAEAQAQAQAEALALQQRQHHRPPQVGTSVPAPSAEAAAPGRVAPGSAPGSAEIPAPASGRGVAPAPTTAPAPAPGRAAAPARGSAPAGAPASNPNPAPAPGRGSVQPGVRSGAGAAGRRGPRPAVLGRRLAARLVDLAVVVGAVAALGAPVIQQAVAHVQEKVDSARLLPGQTKVWLVDPQTLTALGQLALGLLVVGLFYEALPTALWGRTLGKALFGLRVLDRRSKQKPGFGRSLTRWLSYQLLLLLPLVGLLDLVWCMVDRPWRQCWHDKIGRTFVAPARPAAPARPVGPARPSK</sequence>
<gene>
    <name evidence="9" type="ORF">ACEZDG_29430</name>
</gene>
<dbReference type="InterPro" id="IPR051791">
    <property type="entry name" value="Pra-immunoreactive"/>
</dbReference>
<feature type="compositionally biased region" description="Low complexity" evidence="6">
    <location>
        <begin position="54"/>
        <end position="71"/>
    </location>
</feature>
<evidence type="ECO:0000313" key="10">
    <source>
        <dbReference type="Proteomes" id="UP001592582"/>
    </source>
</evidence>
<keyword evidence="2" id="KW-1003">Cell membrane</keyword>
<evidence type="ECO:0000256" key="7">
    <source>
        <dbReference type="SAM" id="Phobius"/>
    </source>
</evidence>
<evidence type="ECO:0000313" key="9">
    <source>
        <dbReference type="EMBL" id="MFC1413391.1"/>
    </source>
</evidence>
<feature type="compositionally biased region" description="Low complexity" evidence="6">
    <location>
        <begin position="100"/>
        <end position="118"/>
    </location>
</feature>
<feature type="transmembrane region" description="Helical" evidence="7">
    <location>
        <begin position="265"/>
        <end position="287"/>
    </location>
</feature>
<dbReference type="PANTHER" id="PTHR36115">
    <property type="entry name" value="PROLINE-RICH ANTIGEN HOMOLOG-RELATED"/>
    <property type="match status" value="1"/>
</dbReference>
<dbReference type="EMBL" id="JBHEZX010000016">
    <property type="protein sequence ID" value="MFC1413391.1"/>
    <property type="molecule type" value="Genomic_DNA"/>
</dbReference>
<keyword evidence="3 7" id="KW-0812">Transmembrane</keyword>
<name>A0ABV6VIG8_9ACTN</name>
<evidence type="ECO:0000256" key="4">
    <source>
        <dbReference type="ARBA" id="ARBA00022989"/>
    </source>
</evidence>
<dbReference type="PANTHER" id="PTHR36115:SF4">
    <property type="entry name" value="MEMBRANE PROTEIN"/>
    <property type="match status" value="1"/>
</dbReference>
<keyword evidence="5 7" id="KW-0472">Membrane</keyword>
<comment type="subcellular location">
    <subcellularLocation>
        <location evidence="1">Cell membrane</location>
        <topology evidence="1">Multi-pass membrane protein</topology>
    </subcellularLocation>
</comment>
<feature type="region of interest" description="Disordered" evidence="6">
    <location>
        <begin position="27"/>
        <end position="148"/>
    </location>
</feature>
<evidence type="ECO:0000256" key="5">
    <source>
        <dbReference type="ARBA" id="ARBA00023136"/>
    </source>
</evidence>
<organism evidence="9 10">
    <name type="scientific">Streptacidiphilus alkalitolerans</name>
    <dbReference type="NCBI Taxonomy" id="3342712"/>
    <lineage>
        <taxon>Bacteria</taxon>
        <taxon>Bacillati</taxon>
        <taxon>Actinomycetota</taxon>
        <taxon>Actinomycetes</taxon>
        <taxon>Kitasatosporales</taxon>
        <taxon>Streptomycetaceae</taxon>
        <taxon>Streptacidiphilus</taxon>
    </lineage>
</organism>
<dbReference type="Pfam" id="PF06271">
    <property type="entry name" value="RDD"/>
    <property type="match status" value="1"/>
</dbReference>
<dbReference type="Proteomes" id="UP001592582">
    <property type="component" value="Unassembled WGS sequence"/>
</dbReference>
<feature type="compositionally biased region" description="Low complexity" evidence="6">
    <location>
        <begin position="134"/>
        <end position="148"/>
    </location>
</feature>
<dbReference type="InterPro" id="IPR010432">
    <property type="entry name" value="RDD"/>
</dbReference>
<evidence type="ECO:0000259" key="8">
    <source>
        <dbReference type="Pfam" id="PF06271"/>
    </source>
</evidence>
<keyword evidence="4 7" id="KW-1133">Transmembrane helix</keyword>